<proteinExistence type="predicted"/>
<protein>
    <submittedName>
        <fullName evidence="2">Uncharacterized protein</fullName>
    </submittedName>
</protein>
<feature type="signal peptide" evidence="1">
    <location>
        <begin position="1"/>
        <end position="19"/>
    </location>
</feature>
<gene>
    <name evidence="2" type="ORF">N0V93_009190</name>
</gene>
<evidence type="ECO:0000256" key="1">
    <source>
        <dbReference type="SAM" id="SignalP"/>
    </source>
</evidence>
<feature type="chain" id="PRO_5040904400" evidence="1">
    <location>
        <begin position="20"/>
        <end position="82"/>
    </location>
</feature>
<organism evidence="2 3">
    <name type="scientific">Gnomoniopsis smithogilvyi</name>
    <dbReference type="NCBI Taxonomy" id="1191159"/>
    <lineage>
        <taxon>Eukaryota</taxon>
        <taxon>Fungi</taxon>
        <taxon>Dikarya</taxon>
        <taxon>Ascomycota</taxon>
        <taxon>Pezizomycotina</taxon>
        <taxon>Sordariomycetes</taxon>
        <taxon>Sordariomycetidae</taxon>
        <taxon>Diaporthales</taxon>
        <taxon>Gnomoniaceae</taxon>
        <taxon>Gnomoniopsis</taxon>
    </lineage>
</organism>
<reference evidence="2" key="1">
    <citation type="submission" date="2022-10" db="EMBL/GenBank/DDBJ databases">
        <title>Tapping the CABI collections for fungal endophytes: first genome assemblies for Collariella, Neodidymelliopsis, Ascochyta clinopodiicola, Didymella pomorum, Didymosphaeria variabile, Neocosmospora piperis and Neocucurbitaria cava.</title>
        <authorList>
            <person name="Hill R."/>
        </authorList>
    </citation>
    <scope>NUCLEOTIDE SEQUENCE</scope>
    <source>
        <strain evidence="2">IMI 355082</strain>
    </source>
</reference>
<dbReference type="Proteomes" id="UP001140453">
    <property type="component" value="Unassembled WGS sequence"/>
</dbReference>
<keyword evidence="1" id="KW-0732">Signal</keyword>
<evidence type="ECO:0000313" key="3">
    <source>
        <dbReference type="Proteomes" id="UP001140453"/>
    </source>
</evidence>
<dbReference type="AlphaFoldDB" id="A0A9W8YJJ5"/>
<sequence length="82" mass="8439">MKFATATVFLASLLGVSVAQDILCSCNGSVSNSASCCNEVTNYETWTGYECGVTSGESSTYATCCGGSSATLCRQGQTEVEP</sequence>
<evidence type="ECO:0000313" key="2">
    <source>
        <dbReference type="EMBL" id="KAJ4386297.1"/>
    </source>
</evidence>
<name>A0A9W8YJJ5_9PEZI</name>
<keyword evidence="3" id="KW-1185">Reference proteome</keyword>
<dbReference type="EMBL" id="JAPEVB010000006">
    <property type="protein sequence ID" value="KAJ4386297.1"/>
    <property type="molecule type" value="Genomic_DNA"/>
</dbReference>
<dbReference type="OrthoDB" id="4789204at2759"/>
<comment type="caution">
    <text evidence="2">The sequence shown here is derived from an EMBL/GenBank/DDBJ whole genome shotgun (WGS) entry which is preliminary data.</text>
</comment>
<accession>A0A9W8YJJ5</accession>